<dbReference type="AlphaFoldDB" id="A0A9Q0MNM8"/>
<reference evidence="2" key="1">
    <citation type="submission" date="2022-07" db="EMBL/GenBank/DDBJ databases">
        <authorList>
            <person name="Trinca V."/>
            <person name="Uliana J.V.C."/>
            <person name="Torres T.T."/>
            <person name="Ward R.J."/>
            <person name="Monesi N."/>
        </authorList>
    </citation>
    <scope>NUCLEOTIDE SEQUENCE</scope>
    <source>
        <strain evidence="2">HSMRA1968</strain>
        <tissue evidence="2">Whole embryos</tissue>
    </source>
</reference>
<dbReference type="Proteomes" id="UP001151699">
    <property type="component" value="Chromosome C"/>
</dbReference>
<dbReference type="EMBL" id="WJQU01000004">
    <property type="protein sequence ID" value="KAJ6634944.1"/>
    <property type="molecule type" value="Genomic_DNA"/>
</dbReference>
<name>A0A9Q0MNM8_9DIPT</name>
<accession>A0A9Q0MNM8</accession>
<organism evidence="2 3">
    <name type="scientific">Pseudolycoriella hygida</name>
    <dbReference type="NCBI Taxonomy" id="35572"/>
    <lineage>
        <taxon>Eukaryota</taxon>
        <taxon>Metazoa</taxon>
        <taxon>Ecdysozoa</taxon>
        <taxon>Arthropoda</taxon>
        <taxon>Hexapoda</taxon>
        <taxon>Insecta</taxon>
        <taxon>Pterygota</taxon>
        <taxon>Neoptera</taxon>
        <taxon>Endopterygota</taxon>
        <taxon>Diptera</taxon>
        <taxon>Nematocera</taxon>
        <taxon>Sciaroidea</taxon>
        <taxon>Sciaridae</taxon>
        <taxon>Pseudolycoriella</taxon>
    </lineage>
</organism>
<sequence>SANAALIASSASTEIMTFIYWLTALCKQSDKNSLEQCAPTKPVPTDESFLSSEPTFRGFS</sequence>
<evidence type="ECO:0000313" key="2">
    <source>
        <dbReference type="EMBL" id="KAJ6634944.1"/>
    </source>
</evidence>
<gene>
    <name evidence="2" type="ORF">Bhyg_13525</name>
</gene>
<keyword evidence="3" id="KW-1185">Reference proteome</keyword>
<proteinExistence type="predicted"/>
<feature type="non-terminal residue" evidence="2">
    <location>
        <position position="60"/>
    </location>
</feature>
<comment type="caution">
    <text evidence="2">The sequence shown here is derived from an EMBL/GenBank/DDBJ whole genome shotgun (WGS) entry which is preliminary data.</text>
</comment>
<evidence type="ECO:0000256" key="1">
    <source>
        <dbReference type="SAM" id="MobiDB-lite"/>
    </source>
</evidence>
<evidence type="ECO:0000313" key="3">
    <source>
        <dbReference type="Proteomes" id="UP001151699"/>
    </source>
</evidence>
<protein>
    <submittedName>
        <fullName evidence="2">Uncharacterized protein</fullName>
    </submittedName>
</protein>
<feature type="region of interest" description="Disordered" evidence="1">
    <location>
        <begin position="36"/>
        <end position="60"/>
    </location>
</feature>